<dbReference type="FunFam" id="3.40.50.1440:FF:000001">
    <property type="entry name" value="Cell division protein FtsZ"/>
    <property type="match status" value="1"/>
</dbReference>
<feature type="binding site" evidence="4">
    <location>
        <begin position="37"/>
        <end position="41"/>
    </location>
    <ligand>
        <name>GTP</name>
        <dbReference type="ChEBI" id="CHEBI:37565"/>
    </ligand>
</feature>
<dbReference type="GO" id="GO:0051258">
    <property type="term" value="P:protein polymerization"/>
    <property type="evidence" value="ECO:0007669"/>
    <property type="project" value="UniProtKB-UniRule"/>
</dbReference>
<evidence type="ECO:0000313" key="11">
    <source>
        <dbReference type="Proteomes" id="UP000293874"/>
    </source>
</evidence>
<keyword evidence="11" id="KW-1185">Reference proteome</keyword>
<dbReference type="GO" id="GO:0000917">
    <property type="term" value="P:division septum assembly"/>
    <property type="evidence" value="ECO:0007669"/>
    <property type="project" value="UniProtKB-KW"/>
</dbReference>
<comment type="similarity">
    <text evidence="1 4 6">Belongs to the FtsZ family.</text>
</comment>
<dbReference type="InterPro" id="IPR024757">
    <property type="entry name" value="FtsZ_C"/>
</dbReference>
<feature type="binding site" evidence="4">
    <location>
        <position position="160"/>
    </location>
    <ligand>
        <name>GTP</name>
        <dbReference type="ChEBI" id="CHEBI:37565"/>
    </ligand>
</feature>
<protein>
    <recommendedName>
        <fullName evidence="4 5">Cell division protein FtsZ</fullName>
    </recommendedName>
</protein>
<keyword evidence="4 6" id="KW-0131">Cell cycle</keyword>
<dbReference type="Pfam" id="PF00091">
    <property type="entry name" value="Tubulin"/>
    <property type="match status" value="1"/>
</dbReference>
<name>A0A4Q7MQ09_9BACT</name>
<dbReference type="InterPro" id="IPR036525">
    <property type="entry name" value="Tubulin/FtsZ_GTPase_sf"/>
</dbReference>
<dbReference type="CDD" id="cd02201">
    <property type="entry name" value="FtsZ_type1"/>
    <property type="match status" value="1"/>
</dbReference>
<dbReference type="InterPro" id="IPR008280">
    <property type="entry name" value="Tub_FtsZ_C"/>
</dbReference>
<evidence type="ECO:0000256" key="7">
    <source>
        <dbReference type="SAM" id="MobiDB-lite"/>
    </source>
</evidence>
<feature type="domain" description="Tubulin/FtsZ GTPase" evidence="8">
    <location>
        <begin position="29"/>
        <end position="221"/>
    </location>
</feature>
<feature type="domain" description="Tubulin/FtsZ 2-layer sandwich" evidence="9">
    <location>
        <begin position="223"/>
        <end position="344"/>
    </location>
</feature>
<dbReference type="NCBIfam" id="TIGR00065">
    <property type="entry name" value="ftsZ"/>
    <property type="match status" value="1"/>
</dbReference>
<feature type="binding site" evidence="4">
    <location>
        <position position="203"/>
    </location>
    <ligand>
        <name>GTP</name>
        <dbReference type="ChEBI" id="CHEBI:37565"/>
    </ligand>
</feature>
<accession>A0A4Q7MQ09</accession>
<reference evidence="10 11" key="1">
    <citation type="submission" date="2019-02" db="EMBL/GenBank/DDBJ databases">
        <title>Genomic Encyclopedia of Type Strains, Phase IV (KMG-IV): sequencing the most valuable type-strain genomes for metagenomic binning, comparative biology and taxonomic classification.</title>
        <authorList>
            <person name="Goeker M."/>
        </authorList>
    </citation>
    <scope>NUCLEOTIDE SEQUENCE [LARGE SCALE GENOMIC DNA]</scope>
    <source>
        <strain evidence="10 11">DSM 18116</strain>
    </source>
</reference>
<feature type="region of interest" description="Disordered" evidence="7">
    <location>
        <begin position="466"/>
        <end position="490"/>
    </location>
</feature>
<dbReference type="GO" id="GO:0005737">
    <property type="term" value="C:cytoplasm"/>
    <property type="evidence" value="ECO:0007669"/>
    <property type="project" value="UniProtKB-SubCell"/>
</dbReference>
<sequence>MGFQVKRGLVRHKTKAMIHFDLPKEKSSIIKVIGVGGGGSNAVNHMFAQQIEGVNFIICNTDAQAIAQSNVPNKIQLGPHLTQGLGAGANPDIGRQATEESLEEIKRILEVNTKMAFITAGMGGGTGTGGAPIISKICKDLGILTVGIVTTPFTYEGKKRQIQSDEGIKSLKQYVDTLLVISNDKLRHQFGNLKMKEAFAKADNVLATAAKCITDVINSTGQINVDFADVCTVMRNGGVAILGNASCSGEDRAQRAIEEALNSPLLNDNDISGAKWILININSAENEHEFTMDEVDTIQNHLLSQAGEGTDVILGLGYDNSLGDQIGITLIATGFEYSDPFTKKAAQPKKEEKILFNLSQQPEPPVTPVPPVASQQQQQQQQPQASATRPSVIMPKKEEPPVQPQMVAEQPPAIREELQPKLVDMDSPSASTPLVLFTSDEPGKNTVDKNDEPERIEWVLSQPSQPAPQLNQQQASNAAASQSSGGFLARPSNIYADSAFEDSKQTKPVNQPVQNQATVKPVREEDPNDMQLVFRDDIPAADVPGAHQTPPVVMASSVEEPAMLDEAEEQKRRAAERIQKLRNLSFNINGADPNNEFETVPAYIRRNLELYNTISSVENFYSNYEVKNDENNKTSISTINTFLDGEKPD</sequence>
<evidence type="ECO:0000313" key="10">
    <source>
        <dbReference type="EMBL" id="RZS70782.1"/>
    </source>
</evidence>
<evidence type="ECO:0000256" key="2">
    <source>
        <dbReference type="ARBA" id="ARBA00022741"/>
    </source>
</evidence>
<dbReference type="PRINTS" id="PR00423">
    <property type="entry name" value="CELLDVISFTSZ"/>
</dbReference>
<feature type="compositionally biased region" description="Low complexity" evidence="7">
    <location>
        <begin position="372"/>
        <end position="387"/>
    </location>
</feature>
<dbReference type="Gene3D" id="3.40.50.1440">
    <property type="entry name" value="Tubulin/FtsZ, GTPase domain"/>
    <property type="match status" value="1"/>
</dbReference>
<dbReference type="SMART" id="SM00865">
    <property type="entry name" value="Tubulin_C"/>
    <property type="match status" value="1"/>
</dbReference>
<evidence type="ECO:0000256" key="3">
    <source>
        <dbReference type="ARBA" id="ARBA00023134"/>
    </source>
</evidence>
<comment type="subunit">
    <text evidence="4">Homodimer. Polymerizes to form a dynamic ring structure in a strictly GTP-dependent manner. Interacts directly with several other division proteins.</text>
</comment>
<dbReference type="SUPFAM" id="SSF52490">
    <property type="entry name" value="Tubulin nucleotide-binding domain-like"/>
    <property type="match status" value="1"/>
</dbReference>
<dbReference type="SUPFAM" id="SSF55307">
    <property type="entry name" value="Tubulin C-terminal domain-like"/>
    <property type="match status" value="1"/>
</dbReference>
<feature type="binding site" evidence="4">
    <location>
        <position position="156"/>
    </location>
    <ligand>
        <name>GTP</name>
        <dbReference type="ChEBI" id="CHEBI:37565"/>
    </ligand>
</feature>
<dbReference type="PANTHER" id="PTHR30314:SF3">
    <property type="entry name" value="MITOCHONDRIAL DIVISION PROTEIN FSZA"/>
    <property type="match status" value="1"/>
</dbReference>
<dbReference type="GO" id="GO:0005525">
    <property type="term" value="F:GTP binding"/>
    <property type="evidence" value="ECO:0007669"/>
    <property type="project" value="UniProtKB-UniRule"/>
</dbReference>
<keyword evidence="4 6" id="KW-0717">Septation</keyword>
<dbReference type="GO" id="GO:0032153">
    <property type="term" value="C:cell division site"/>
    <property type="evidence" value="ECO:0007669"/>
    <property type="project" value="UniProtKB-UniRule"/>
</dbReference>
<dbReference type="InterPro" id="IPR020805">
    <property type="entry name" value="Cell_div_FtsZ_CS"/>
</dbReference>
<dbReference type="InterPro" id="IPR037103">
    <property type="entry name" value="Tubulin/FtsZ-like_C"/>
</dbReference>
<dbReference type="GO" id="GO:0003924">
    <property type="term" value="F:GTPase activity"/>
    <property type="evidence" value="ECO:0007669"/>
    <property type="project" value="UniProtKB-UniRule"/>
</dbReference>
<evidence type="ECO:0000256" key="1">
    <source>
        <dbReference type="ARBA" id="ARBA00009690"/>
    </source>
</evidence>
<evidence type="ECO:0000259" key="8">
    <source>
        <dbReference type="SMART" id="SM00864"/>
    </source>
</evidence>
<evidence type="ECO:0000256" key="5">
    <source>
        <dbReference type="NCBIfam" id="TIGR00065"/>
    </source>
</evidence>
<dbReference type="InterPro" id="IPR000158">
    <property type="entry name" value="Cell_div_FtsZ"/>
</dbReference>
<dbReference type="Gene3D" id="3.30.1330.20">
    <property type="entry name" value="Tubulin/FtsZ, C-terminal domain"/>
    <property type="match status" value="1"/>
</dbReference>
<dbReference type="Proteomes" id="UP000293874">
    <property type="component" value="Unassembled WGS sequence"/>
</dbReference>
<dbReference type="HAMAP" id="MF_00909">
    <property type="entry name" value="FtsZ"/>
    <property type="match status" value="1"/>
</dbReference>
<dbReference type="AlphaFoldDB" id="A0A4Q7MQ09"/>
<comment type="subcellular location">
    <subcellularLocation>
        <location evidence="4">Cytoplasm</location>
    </subcellularLocation>
    <text evidence="4">Assembles at midcell at the inner surface of the cytoplasmic membrane.</text>
</comment>
<keyword evidence="2 4" id="KW-0547">Nucleotide-binding</keyword>
<gene>
    <name evidence="4" type="primary">ftsZ</name>
    <name evidence="10" type="ORF">EV199_2677</name>
</gene>
<feature type="region of interest" description="Disordered" evidence="7">
    <location>
        <begin position="424"/>
        <end position="449"/>
    </location>
</feature>
<dbReference type="InterPro" id="IPR003008">
    <property type="entry name" value="Tubulin_FtsZ_GTPase"/>
</dbReference>
<dbReference type="Pfam" id="PF12327">
    <property type="entry name" value="FtsZ_C"/>
    <property type="match status" value="1"/>
</dbReference>
<feature type="binding site" evidence="4">
    <location>
        <begin position="125"/>
        <end position="127"/>
    </location>
    <ligand>
        <name>GTP</name>
        <dbReference type="ChEBI" id="CHEBI:37565"/>
    </ligand>
</feature>
<proteinExistence type="inferred from homology"/>
<evidence type="ECO:0000259" key="9">
    <source>
        <dbReference type="SMART" id="SM00865"/>
    </source>
</evidence>
<comment type="caution">
    <text evidence="10">The sequence shown here is derived from an EMBL/GenBank/DDBJ whole genome shotgun (WGS) entry which is preliminary data.</text>
</comment>
<feature type="region of interest" description="Disordered" evidence="7">
    <location>
        <begin position="360"/>
        <end position="409"/>
    </location>
</feature>
<keyword evidence="4 6" id="KW-0132">Cell division</keyword>
<dbReference type="PANTHER" id="PTHR30314">
    <property type="entry name" value="CELL DIVISION PROTEIN FTSZ-RELATED"/>
    <property type="match status" value="1"/>
</dbReference>
<dbReference type="InterPro" id="IPR018316">
    <property type="entry name" value="Tubulin/FtsZ_2-layer-sand-dom"/>
</dbReference>
<dbReference type="SMART" id="SM00864">
    <property type="entry name" value="Tubulin"/>
    <property type="match status" value="1"/>
</dbReference>
<dbReference type="GO" id="GO:0043093">
    <property type="term" value="P:FtsZ-dependent cytokinesis"/>
    <property type="evidence" value="ECO:0007669"/>
    <property type="project" value="UniProtKB-UniRule"/>
</dbReference>
<feature type="compositionally biased region" description="Low complexity" evidence="7">
    <location>
        <begin position="466"/>
        <end position="484"/>
    </location>
</feature>
<dbReference type="EMBL" id="SGXA01000002">
    <property type="protein sequence ID" value="RZS70782.1"/>
    <property type="molecule type" value="Genomic_DNA"/>
</dbReference>
<evidence type="ECO:0000256" key="6">
    <source>
        <dbReference type="RuleBase" id="RU000631"/>
    </source>
</evidence>
<comment type="function">
    <text evidence="4 6">Essential cell division protein that forms a contractile ring structure (Z ring) at the future cell division site. The regulation of the ring assembly controls the timing and the location of cell division. One of the functions of the FtsZ ring is to recruit other cell division proteins to the septum to produce a new cell wall between the dividing cells. Binds GTP and shows GTPase activity.</text>
</comment>
<feature type="compositionally biased region" description="Pro residues" evidence="7">
    <location>
        <begin position="362"/>
        <end position="371"/>
    </location>
</feature>
<dbReference type="InterPro" id="IPR045061">
    <property type="entry name" value="FtsZ/CetZ"/>
</dbReference>
<dbReference type="PROSITE" id="PS01135">
    <property type="entry name" value="FTSZ_2"/>
    <property type="match status" value="1"/>
</dbReference>
<evidence type="ECO:0000256" key="4">
    <source>
        <dbReference type="HAMAP-Rule" id="MF_00909"/>
    </source>
</evidence>
<keyword evidence="4" id="KW-0963">Cytoplasm</keyword>
<keyword evidence="3 4" id="KW-0342">GTP-binding</keyword>
<organism evidence="10 11">
    <name type="scientific">Pseudobacter ginsenosidimutans</name>
    <dbReference type="NCBI Taxonomy" id="661488"/>
    <lineage>
        <taxon>Bacteria</taxon>
        <taxon>Pseudomonadati</taxon>
        <taxon>Bacteroidota</taxon>
        <taxon>Chitinophagia</taxon>
        <taxon>Chitinophagales</taxon>
        <taxon>Chitinophagaceae</taxon>
        <taxon>Pseudobacter</taxon>
    </lineage>
</organism>